<name>A0A8S5PMC0_9CAUD</name>
<dbReference type="EMBL" id="BK015466">
    <property type="protein sequence ID" value="DAE08222.1"/>
    <property type="molecule type" value="Genomic_DNA"/>
</dbReference>
<reference evidence="1" key="1">
    <citation type="journal article" date="2021" name="Proc. Natl. Acad. Sci. U.S.A.">
        <title>A Catalog of Tens of Thousands of Viruses from Human Metagenomes Reveals Hidden Associations with Chronic Diseases.</title>
        <authorList>
            <person name="Tisza M.J."/>
            <person name="Buck C.B."/>
        </authorList>
    </citation>
    <scope>NUCLEOTIDE SEQUENCE</scope>
    <source>
        <strain evidence="1">CtrgQ8</strain>
    </source>
</reference>
<evidence type="ECO:0000313" key="1">
    <source>
        <dbReference type="EMBL" id="DAE08222.1"/>
    </source>
</evidence>
<accession>A0A8S5PMC0</accession>
<organism evidence="1">
    <name type="scientific">Siphoviridae sp. ctrgQ8</name>
    <dbReference type="NCBI Taxonomy" id="2825689"/>
    <lineage>
        <taxon>Viruses</taxon>
        <taxon>Duplodnaviria</taxon>
        <taxon>Heunggongvirae</taxon>
        <taxon>Uroviricota</taxon>
        <taxon>Caudoviricetes</taxon>
    </lineage>
</organism>
<proteinExistence type="predicted"/>
<protein>
    <submittedName>
        <fullName evidence="1">Uncharacterized protein</fullName>
    </submittedName>
</protein>
<sequence>MRDKSRLKHVMVQAKISVEAADKLDKIVKEYKFNSRYEVMQYLLSAFIEKADCETEYNGVNTNETELMDIFQRLRAVKDRVNTVKPSAYDDIKRVASVFIYRVTNRRRYVSSCITENGEGMHHSSKREQVLEEVFRYLYPNLAQRLLVIGRNIGVNGYDNIIKELLDMSPVSSDGIHNDVSTEVSGFMGQNKYGMVPVITRNKKVENEQGL</sequence>